<dbReference type="Gene3D" id="2.60.40.4060">
    <property type="entry name" value="Reeler domain"/>
    <property type="match status" value="1"/>
</dbReference>
<dbReference type="Pfam" id="PF02014">
    <property type="entry name" value="Reeler"/>
    <property type="match status" value="1"/>
</dbReference>
<gene>
    <name evidence="3" type="ORF">CUNI_LOCUS1701</name>
</gene>
<keyword evidence="1" id="KW-1133">Transmembrane helix</keyword>
<dbReference type="Proteomes" id="UP000678393">
    <property type="component" value="Unassembled WGS sequence"/>
</dbReference>
<evidence type="ECO:0000313" key="4">
    <source>
        <dbReference type="Proteomes" id="UP000678393"/>
    </source>
</evidence>
<dbReference type="InterPro" id="IPR002861">
    <property type="entry name" value="Reeler_dom"/>
</dbReference>
<evidence type="ECO:0000256" key="1">
    <source>
        <dbReference type="SAM" id="Phobius"/>
    </source>
</evidence>
<keyword evidence="1" id="KW-0472">Membrane</keyword>
<dbReference type="Gene3D" id="2.60.120.260">
    <property type="entry name" value="Galactose-binding domain-like"/>
    <property type="match status" value="1"/>
</dbReference>
<proteinExistence type="predicted"/>
<organism evidence="3 4">
    <name type="scientific">Candidula unifasciata</name>
    <dbReference type="NCBI Taxonomy" id="100452"/>
    <lineage>
        <taxon>Eukaryota</taxon>
        <taxon>Metazoa</taxon>
        <taxon>Spiralia</taxon>
        <taxon>Lophotrochozoa</taxon>
        <taxon>Mollusca</taxon>
        <taxon>Gastropoda</taxon>
        <taxon>Heterobranchia</taxon>
        <taxon>Euthyneura</taxon>
        <taxon>Panpulmonata</taxon>
        <taxon>Eupulmonata</taxon>
        <taxon>Stylommatophora</taxon>
        <taxon>Helicina</taxon>
        <taxon>Helicoidea</taxon>
        <taxon>Geomitridae</taxon>
        <taxon>Candidula</taxon>
    </lineage>
</organism>
<protein>
    <recommendedName>
        <fullName evidence="2">Reelin domain-containing protein</fullName>
    </recommendedName>
</protein>
<comment type="caution">
    <text evidence="3">The sequence shown here is derived from an EMBL/GenBank/DDBJ whole genome shotgun (WGS) entry which is preliminary data.</text>
</comment>
<dbReference type="AlphaFoldDB" id="A0A8S3YG10"/>
<reference evidence="3" key="1">
    <citation type="submission" date="2021-04" db="EMBL/GenBank/DDBJ databases">
        <authorList>
            <consortium name="Molecular Ecology Group"/>
        </authorList>
    </citation>
    <scope>NUCLEOTIDE SEQUENCE</scope>
</reference>
<keyword evidence="4" id="KW-1185">Reference proteome</keyword>
<keyword evidence="1" id="KW-0812">Transmembrane</keyword>
<accession>A0A8S3YG10</accession>
<dbReference type="EMBL" id="CAJHNH020000216">
    <property type="protein sequence ID" value="CAG5116143.1"/>
    <property type="molecule type" value="Genomic_DNA"/>
</dbReference>
<name>A0A8S3YG10_9EUPU</name>
<evidence type="ECO:0000259" key="2">
    <source>
        <dbReference type="PROSITE" id="PS51019"/>
    </source>
</evidence>
<sequence>MLLPQQRSVHLYRICSPLIHSSYLVLLLLCIPWTSSRVYLSPFFFLCNYHGNTQDYGLNKGEVVISVQVEGNPQAYIPGNFYQISISSSEHFDSFLMTGLYTTTANTQSSLTGQFGIPVTTGGQNLMCSITLTFVWSAPPSGTGCVNFLATATHGQQLLFKDTTVLQLCEQGAISALPRPLLAEVNSDSVLMRDDFETSDFNPQIWQTVDGGHIGDECGTVVYGQSAVLCDSAGAIRDLVSKQFCFPIVLYIFSIKRRHLL</sequence>
<dbReference type="OrthoDB" id="1924787at2759"/>
<feature type="domain" description="Reelin" evidence="2">
    <location>
        <begin position="32"/>
        <end position="181"/>
    </location>
</feature>
<dbReference type="PROSITE" id="PS51019">
    <property type="entry name" value="REELIN"/>
    <property type="match status" value="1"/>
</dbReference>
<feature type="transmembrane region" description="Helical" evidence="1">
    <location>
        <begin position="12"/>
        <end position="34"/>
    </location>
</feature>
<evidence type="ECO:0000313" key="3">
    <source>
        <dbReference type="EMBL" id="CAG5116143.1"/>
    </source>
</evidence>
<dbReference type="InterPro" id="IPR042307">
    <property type="entry name" value="Reeler_sf"/>
</dbReference>